<sequence length="1168" mass="130506">MLDNKILIKIVLTAFLSIFSSFAFAQNTLYEQTEAWKKLAIENWKGAEQKGNELSLTAPGTVSYEVPDGGKKWFTRGLMEEYDGVIDGRQWYGIQMDLYLESDAVFETIATISIPKQAGRHNLPDSSKATIHVQGKGWHAINIPFSSFDYNRGQFYFLKFLKTISFSGAYLNLKGAKFLLKNIKLVKGNPLKLSSLIRSKAGLPGNTIKYEVNICNSSEVTQQVNLAFRRTGWEGMPATVNPSVVALKAGETKKLEVSVLVPGTFPEGAQETQVLEAVSATTSTTEKIEFITLRKLEGPFLIHQEQGWKNVLEKTKKYDWAKKSMIDYIRKADEFEVPEVPSGGIPAENSKAVYKSYLEQRFWPVGVAYKLTGEKKYAEKLALVLTRLAAPDAYPQTLHANNQGIPQEGGFFEACARSYDLIKDAGVLSDLQKALVEQTFRLYIYTVEDGLGNGGISNWSVFNLCPAAQCALVLQDMAHFNYLMDGPCGIRDHLKYGMMDDGWWYEMSLSYNLGCAENMTALGLAARPFGIDFLNEKIPVPLTKKVGLRPFEFENFQGMAFGKFGPVKENFITVKRMWDAITIYPDYRSVMFGMGDGHEHEVGGVDFEKAYFAFRDSSYAAIIKQGKSRDLIYGVPELPLNTPKLYTKSGHSDNAGLAVLRSQTDNRAPREQIQAALKYGTHGSYHGHFDRLSLVSLMRYGRSFWNPETSWFGYGSYMYKWWVQPSMAHNMVVVDGKQQEPVESKPLLFHSGKMMQAIAAETFVRWSNPPYFGGYAQVEQVKKADAPYVPIPGNHPNPTDVTDYTEPVLQRRLLLVTDDYVITADYLKAKQAHTFDNLLHLRGAKPDASLQLIGRDEKFDTNPLSSGQFITNVTNYSFNGIAKVHSKLIADPTVGWESGGFNGFQEPGELNTDTYQVWPQKALVRIGNYAEAYSINKKLVYEVLGDEQILAKDSMGTWLLGRADLDVPVKNIKTLTLKTTKTGNAKNSTLFWAGAKIITSKGKVIPLDQLKISTEQLIPVETKNTDYKGGPVRIAGVTYTESIPAEPQNDKKPGLIKVDLSGLDAARLLVSVGGDAPVGNEDQVRKTVSFRTRGKETSYLTLIEPYEAKQNVKKITSNQENLIDVELIDGRIQHLKIDGLKSKDGKLTVEITEEKNGKILRTERTETH</sequence>
<keyword evidence="3" id="KW-1185">Reference proteome</keyword>
<dbReference type="Proteomes" id="UP001144341">
    <property type="component" value="Unassembled WGS sequence"/>
</dbReference>
<feature type="signal peptide" evidence="1">
    <location>
        <begin position="1"/>
        <end position="25"/>
    </location>
</feature>
<name>A0ABT4KZ57_9SPHI</name>
<evidence type="ECO:0000256" key="1">
    <source>
        <dbReference type="SAM" id="SignalP"/>
    </source>
</evidence>
<evidence type="ECO:0000313" key="2">
    <source>
        <dbReference type="EMBL" id="MCZ4223487.1"/>
    </source>
</evidence>
<accession>A0ABT4KZ57</accession>
<dbReference type="RefSeq" id="WP_269415279.1">
    <property type="nucleotide sequence ID" value="NZ_JAPWGL010000002.1"/>
</dbReference>
<gene>
    <name evidence="2" type="ORF">O0931_09275</name>
</gene>
<dbReference type="Gene3D" id="2.70.98.70">
    <property type="match status" value="1"/>
</dbReference>
<comment type="caution">
    <text evidence="2">The sequence shown here is derived from an EMBL/GenBank/DDBJ whole genome shotgun (WGS) entry which is preliminary data.</text>
</comment>
<proteinExistence type="predicted"/>
<feature type="chain" id="PRO_5045209759" evidence="1">
    <location>
        <begin position="26"/>
        <end position="1168"/>
    </location>
</feature>
<protein>
    <submittedName>
        <fullName evidence="2">Heparinase II/III family protein</fullName>
    </submittedName>
</protein>
<organism evidence="2 3">
    <name type="scientific">Pedobacter rhodius</name>
    <dbReference type="NCBI Taxonomy" id="3004098"/>
    <lineage>
        <taxon>Bacteria</taxon>
        <taxon>Pseudomonadati</taxon>
        <taxon>Bacteroidota</taxon>
        <taxon>Sphingobacteriia</taxon>
        <taxon>Sphingobacteriales</taxon>
        <taxon>Sphingobacteriaceae</taxon>
        <taxon>Pedobacter</taxon>
    </lineage>
</organism>
<dbReference type="SUPFAM" id="SSF48230">
    <property type="entry name" value="Chondroitin AC/alginate lyase"/>
    <property type="match status" value="1"/>
</dbReference>
<dbReference type="Gene3D" id="1.50.10.100">
    <property type="entry name" value="Chondroitin AC/alginate lyase"/>
    <property type="match status" value="1"/>
</dbReference>
<evidence type="ECO:0000313" key="3">
    <source>
        <dbReference type="Proteomes" id="UP001144341"/>
    </source>
</evidence>
<dbReference type="InterPro" id="IPR008929">
    <property type="entry name" value="Chondroitin_lyas"/>
</dbReference>
<reference evidence="2" key="1">
    <citation type="submission" date="2022-12" db="EMBL/GenBank/DDBJ databases">
        <title>Genome sequence of SJ11.</title>
        <authorList>
            <person name="Woo H."/>
        </authorList>
    </citation>
    <scope>NUCLEOTIDE SEQUENCE</scope>
    <source>
        <strain evidence="2">SJ11</strain>
    </source>
</reference>
<dbReference type="EMBL" id="JAPWGL010000002">
    <property type="protein sequence ID" value="MCZ4223487.1"/>
    <property type="molecule type" value="Genomic_DNA"/>
</dbReference>
<dbReference type="PANTHER" id="PTHR39210:SF1">
    <property type="entry name" value="HEPARIN-SULFATE LYASE"/>
    <property type="match status" value="1"/>
</dbReference>
<keyword evidence="1" id="KW-0732">Signal</keyword>
<dbReference type="PANTHER" id="PTHR39210">
    <property type="entry name" value="HEPARIN-SULFATE LYASE"/>
    <property type="match status" value="1"/>
</dbReference>